<dbReference type="PANTHER" id="PTHR43662">
    <property type="match status" value="1"/>
</dbReference>
<comment type="caution">
    <text evidence="3">The sequence shown here is derived from an EMBL/GenBank/DDBJ whole genome shotgun (WGS) entry which is preliminary data.</text>
</comment>
<dbReference type="EMBL" id="VJZA01000014">
    <property type="protein sequence ID" value="TVT22947.1"/>
    <property type="molecule type" value="Genomic_DNA"/>
</dbReference>
<reference evidence="3 4" key="1">
    <citation type="submission" date="2019-07" db="EMBL/GenBank/DDBJ databases">
        <title>New species of Amycolatopsis and Streptomyces.</title>
        <authorList>
            <person name="Duangmal K."/>
            <person name="Teo W.F.A."/>
            <person name="Lipun K."/>
        </authorList>
    </citation>
    <scope>NUCLEOTIDE SEQUENCE [LARGE SCALE GENOMIC DNA]</scope>
    <source>
        <strain evidence="3 4">JCM 30562</strain>
    </source>
</reference>
<feature type="region of interest" description="Disordered" evidence="1">
    <location>
        <begin position="254"/>
        <end position="281"/>
    </location>
</feature>
<feature type="domain" description="DUF1996" evidence="2">
    <location>
        <begin position="79"/>
        <end position="248"/>
    </location>
</feature>
<accession>A0A558AFA3</accession>
<dbReference type="AlphaFoldDB" id="A0A558AFA3"/>
<evidence type="ECO:0000313" key="4">
    <source>
        <dbReference type="Proteomes" id="UP000318578"/>
    </source>
</evidence>
<dbReference type="PANTHER" id="PTHR43662:SF3">
    <property type="entry name" value="DOMAIN PROTEIN, PUTATIVE (AFU_ORTHOLOGUE AFUA_6G11970)-RELATED"/>
    <property type="match status" value="1"/>
</dbReference>
<organism evidence="3 4">
    <name type="scientific">Amycolatopsis acidiphila</name>
    <dbReference type="NCBI Taxonomy" id="715473"/>
    <lineage>
        <taxon>Bacteria</taxon>
        <taxon>Bacillati</taxon>
        <taxon>Actinomycetota</taxon>
        <taxon>Actinomycetes</taxon>
        <taxon>Pseudonocardiales</taxon>
        <taxon>Pseudonocardiaceae</taxon>
        <taxon>Amycolatopsis</taxon>
    </lineage>
</organism>
<dbReference type="RefSeq" id="WP_144637435.1">
    <property type="nucleotide sequence ID" value="NZ_BNAX01000001.1"/>
</dbReference>
<evidence type="ECO:0000259" key="2">
    <source>
        <dbReference type="Pfam" id="PF09362"/>
    </source>
</evidence>
<dbReference type="Proteomes" id="UP000318578">
    <property type="component" value="Unassembled WGS sequence"/>
</dbReference>
<dbReference type="OrthoDB" id="581239at2"/>
<evidence type="ECO:0000313" key="3">
    <source>
        <dbReference type="EMBL" id="TVT22947.1"/>
    </source>
</evidence>
<protein>
    <submittedName>
        <fullName evidence="3">DUF1996 domain-containing protein</fullName>
    </submittedName>
</protein>
<dbReference type="Pfam" id="PF09362">
    <property type="entry name" value="DUF1996"/>
    <property type="match status" value="1"/>
</dbReference>
<evidence type="ECO:0000256" key="1">
    <source>
        <dbReference type="SAM" id="MobiDB-lite"/>
    </source>
</evidence>
<name>A0A558AFA3_9PSEU</name>
<gene>
    <name evidence="3" type="ORF">FNH06_11410</name>
</gene>
<sequence>MNRTTSWIVATVVVLLAAVLMSVAGYRLLTPAAPGEHGVADFVAEEDLSPAAAMPPAGSWRIDCGRNTGGMHNADNLVASPGRSGGAHHVHDYVGNLSTNAFSTDASLAAAATTCPDGDRSSYYWPVLRLPATDRILVPGAVSIEYQGSPAGDVVPMPEFLPASTGNAHDFSSGGKRTEHVQWGCSGAPGRVARQYPRCAAGERVLRLFDFPSCWNGRTTDSADHRSQLVFPGAAGACPIGTFPVPRLHSNWLTGSRPGRITPSAPFPKSWARRSPTTPTT</sequence>
<dbReference type="InterPro" id="IPR018535">
    <property type="entry name" value="DUF1996"/>
</dbReference>
<proteinExistence type="predicted"/>
<keyword evidence="4" id="KW-1185">Reference proteome</keyword>